<keyword evidence="6" id="KW-1185">Reference proteome</keyword>
<feature type="domain" description="Peptidase S1" evidence="4">
    <location>
        <begin position="417"/>
        <end position="640"/>
    </location>
</feature>
<dbReference type="InterPro" id="IPR001254">
    <property type="entry name" value="Trypsin_dom"/>
</dbReference>
<feature type="region of interest" description="Disordered" evidence="2">
    <location>
        <begin position="226"/>
        <end position="257"/>
    </location>
</feature>
<organism evidence="5 6">
    <name type="scientific">Danaus plexippus plexippus</name>
    <dbReference type="NCBI Taxonomy" id="278856"/>
    <lineage>
        <taxon>Eukaryota</taxon>
        <taxon>Metazoa</taxon>
        <taxon>Ecdysozoa</taxon>
        <taxon>Arthropoda</taxon>
        <taxon>Hexapoda</taxon>
        <taxon>Insecta</taxon>
        <taxon>Pterygota</taxon>
        <taxon>Neoptera</taxon>
        <taxon>Endopterygota</taxon>
        <taxon>Lepidoptera</taxon>
        <taxon>Glossata</taxon>
        <taxon>Ditrysia</taxon>
        <taxon>Papilionoidea</taxon>
        <taxon>Nymphalidae</taxon>
        <taxon>Danainae</taxon>
        <taxon>Danaini</taxon>
        <taxon>Danaina</taxon>
        <taxon>Danaus</taxon>
        <taxon>Danaus</taxon>
    </lineage>
</organism>
<feature type="region of interest" description="Disordered" evidence="2">
    <location>
        <begin position="289"/>
        <end position="340"/>
    </location>
</feature>
<dbReference type="InterPro" id="IPR009003">
    <property type="entry name" value="Peptidase_S1_PA"/>
</dbReference>
<feature type="region of interest" description="Disordered" evidence="2">
    <location>
        <begin position="189"/>
        <end position="211"/>
    </location>
</feature>
<dbReference type="SMART" id="SM00020">
    <property type="entry name" value="Tryp_SPc"/>
    <property type="match status" value="1"/>
</dbReference>
<dbReference type="eggNOG" id="KOG3627">
    <property type="taxonomic scope" value="Eukaryota"/>
</dbReference>
<feature type="compositionally biased region" description="Basic residues" evidence="2">
    <location>
        <begin position="311"/>
        <end position="325"/>
    </location>
</feature>
<dbReference type="EMBL" id="AGBW02013933">
    <property type="protein sequence ID" value="OWR42547.1"/>
    <property type="molecule type" value="Genomic_DNA"/>
</dbReference>
<dbReference type="Gene3D" id="2.40.10.10">
    <property type="entry name" value="Trypsin-like serine proteases"/>
    <property type="match status" value="2"/>
</dbReference>
<dbReference type="PROSITE" id="PS50240">
    <property type="entry name" value="TRYPSIN_DOM"/>
    <property type="match status" value="1"/>
</dbReference>
<dbReference type="InParanoid" id="A0A212EM43"/>
<dbReference type="PANTHER" id="PTHR24252:SF7">
    <property type="entry name" value="HYALIN"/>
    <property type="match status" value="1"/>
</dbReference>
<reference evidence="5 6" key="1">
    <citation type="journal article" date="2011" name="Cell">
        <title>The monarch butterfly genome yields insights into long-distance migration.</title>
        <authorList>
            <person name="Zhan S."/>
            <person name="Merlin C."/>
            <person name="Boore J.L."/>
            <person name="Reppert S.M."/>
        </authorList>
    </citation>
    <scope>NUCLEOTIDE SEQUENCE [LARGE SCALE GENOMIC DNA]</scope>
    <source>
        <strain evidence="5">F-2</strain>
    </source>
</reference>
<dbReference type="GO" id="GO:0004252">
    <property type="term" value="F:serine-type endopeptidase activity"/>
    <property type="evidence" value="ECO:0007669"/>
    <property type="project" value="InterPro"/>
</dbReference>
<sequence length="645" mass="73138">MTSPFLVLLIVLKTVSSQINGEFWWLNEKFTKLQQVVPPSPTFEDTGHLETDESVKIIFKDVTEDIDKNINFSLNEGKIAINDKIDFDEDKPTIESESICTFITKHECLRNKGTVHMSGYAIFRLCPLNSFHNYHRICCILPLFPYPKQLHPSDILNGSRYKRSNDDEISPALKQRNALLQRKNFSQAFKNNHDPTTDQSRNQKIVTPSDNVDPYWNVKNFKFRQQNNFNENKDRENTKIDSSSKDYSDDYTAEVPKPGLLGAYTERDERLTTWKMRNKAYSYDGYDEISEEDSGETDMPFGYSTFDPRQGNRKKNSRSKKRKPQRLMLTSTEENKGSESQAINFHSRPDFHVLHGFKLVNLSGNKNRFVRTTTETLCDSQDTSNENTFPEVENPDDIYDDTIDLDQQVYKDCGNSVTNAFNSDFRKSHEEKNPWLALVVLTKSPQTILCYATIVHPRAVITAAECVQGKIPGDVTVLTGVWQLRKDKAVPQHRMASVYIVSDYKPGELVNDLALLYWKRPLQLAENVQPACLADPHVGDECYFVGWGGYDQGLSHHPDSQQATILTPRVCNEKLSSPELLLPPGAFCASVESRGTVTGIGGALLCKGAGSRTSVVGVAVYRDSIVVLLPTFEWVVSALRHHQII</sequence>
<keyword evidence="1" id="KW-1015">Disulfide bond</keyword>
<dbReference type="Pfam" id="PF00089">
    <property type="entry name" value="Trypsin"/>
    <property type="match status" value="1"/>
</dbReference>
<dbReference type="AlphaFoldDB" id="A0A212EM43"/>
<feature type="chain" id="PRO_5011967679" evidence="3">
    <location>
        <begin position="18"/>
        <end position="645"/>
    </location>
</feature>
<dbReference type="PANTHER" id="PTHR24252">
    <property type="entry name" value="ACROSIN-RELATED"/>
    <property type="match status" value="1"/>
</dbReference>
<feature type="compositionally biased region" description="Polar residues" evidence="2">
    <location>
        <begin position="197"/>
        <end position="210"/>
    </location>
</feature>
<feature type="compositionally biased region" description="Basic and acidic residues" evidence="2">
    <location>
        <begin position="231"/>
        <end position="248"/>
    </location>
</feature>
<dbReference type="InterPro" id="IPR043504">
    <property type="entry name" value="Peptidase_S1_PA_chymotrypsin"/>
</dbReference>
<comment type="caution">
    <text evidence="5">The sequence shown here is derived from an EMBL/GenBank/DDBJ whole genome shotgun (WGS) entry which is preliminary data.</text>
</comment>
<keyword evidence="3" id="KW-0732">Signal</keyword>
<feature type="compositionally biased region" description="Polar residues" evidence="2">
    <location>
        <begin position="328"/>
        <end position="340"/>
    </location>
</feature>
<accession>A0A212EM43</accession>
<evidence type="ECO:0000259" key="4">
    <source>
        <dbReference type="PROSITE" id="PS50240"/>
    </source>
</evidence>
<evidence type="ECO:0000256" key="2">
    <source>
        <dbReference type="SAM" id="MobiDB-lite"/>
    </source>
</evidence>
<gene>
    <name evidence="5" type="ORF">KGM_206698</name>
</gene>
<name>A0A212EM43_DANPL</name>
<evidence type="ECO:0000256" key="3">
    <source>
        <dbReference type="SAM" id="SignalP"/>
    </source>
</evidence>
<dbReference type="Proteomes" id="UP000007151">
    <property type="component" value="Unassembled WGS sequence"/>
</dbReference>
<dbReference type="SUPFAM" id="SSF50494">
    <property type="entry name" value="Trypsin-like serine proteases"/>
    <property type="match status" value="1"/>
</dbReference>
<protein>
    <submittedName>
        <fullName evidence="5">Serine proteinase stubble</fullName>
    </submittedName>
</protein>
<dbReference type="KEGG" id="dpl:KGM_206698"/>
<proteinExistence type="predicted"/>
<evidence type="ECO:0000313" key="6">
    <source>
        <dbReference type="Proteomes" id="UP000007151"/>
    </source>
</evidence>
<dbReference type="GO" id="GO:0006508">
    <property type="term" value="P:proteolysis"/>
    <property type="evidence" value="ECO:0007669"/>
    <property type="project" value="InterPro"/>
</dbReference>
<evidence type="ECO:0000256" key="1">
    <source>
        <dbReference type="ARBA" id="ARBA00023157"/>
    </source>
</evidence>
<evidence type="ECO:0000313" key="5">
    <source>
        <dbReference type="EMBL" id="OWR42547.1"/>
    </source>
</evidence>
<feature type="signal peptide" evidence="3">
    <location>
        <begin position="1"/>
        <end position="17"/>
    </location>
</feature>